<dbReference type="PANTHER" id="PTHR23428">
    <property type="entry name" value="HISTONE H2B"/>
    <property type="match status" value="1"/>
</dbReference>
<keyword evidence="4" id="KW-1185">Reference proteome</keyword>
<dbReference type="GO" id="GO:0046982">
    <property type="term" value="F:protein heterodimerization activity"/>
    <property type="evidence" value="ECO:0007669"/>
    <property type="project" value="InterPro"/>
</dbReference>
<dbReference type="Gene3D" id="1.10.20.10">
    <property type="entry name" value="Histone, subunit A"/>
    <property type="match status" value="1"/>
</dbReference>
<protein>
    <recommendedName>
        <fullName evidence="2">Core Histone H2A/H2B/H3 domain-containing protein</fullName>
    </recommendedName>
</protein>
<name>A0A672SLE3_SINGR</name>
<dbReference type="Ensembl" id="ENSSGRT00000109426.1">
    <property type="protein sequence ID" value="ENSSGRP00000102912.1"/>
    <property type="gene ID" value="ENSSGRG00000051125.1"/>
</dbReference>
<dbReference type="GO" id="GO:0000786">
    <property type="term" value="C:nucleosome"/>
    <property type="evidence" value="ECO:0007669"/>
    <property type="project" value="InterPro"/>
</dbReference>
<dbReference type="SUPFAM" id="SSF47113">
    <property type="entry name" value="Histone-fold"/>
    <property type="match status" value="1"/>
</dbReference>
<reference evidence="3" key="2">
    <citation type="submission" date="2025-09" db="UniProtKB">
        <authorList>
            <consortium name="Ensembl"/>
        </authorList>
    </citation>
    <scope>IDENTIFICATION</scope>
</reference>
<dbReference type="Pfam" id="PF00125">
    <property type="entry name" value="Histone"/>
    <property type="match status" value="1"/>
</dbReference>
<proteinExistence type="inferred from homology"/>
<accession>A0A672SLE3</accession>
<dbReference type="Proteomes" id="UP000472262">
    <property type="component" value="Unassembled WGS sequence"/>
</dbReference>
<reference evidence="3" key="1">
    <citation type="submission" date="2025-08" db="UniProtKB">
        <authorList>
            <consortium name="Ensembl"/>
        </authorList>
    </citation>
    <scope>IDENTIFICATION</scope>
</reference>
<dbReference type="AlphaFoldDB" id="A0A672SLE3"/>
<comment type="similarity">
    <text evidence="1">Belongs to the histone H2B family.</text>
</comment>
<dbReference type="InterPro" id="IPR009072">
    <property type="entry name" value="Histone-fold"/>
</dbReference>
<evidence type="ECO:0000256" key="1">
    <source>
        <dbReference type="ARBA" id="ARBA00006846"/>
    </source>
</evidence>
<dbReference type="InterPro" id="IPR007125">
    <property type="entry name" value="H2A/H2B/H3"/>
</dbReference>
<evidence type="ECO:0000313" key="3">
    <source>
        <dbReference type="Ensembl" id="ENSSGRP00000102912.1"/>
    </source>
</evidence>
<sequence>MQPQIRNLIAYLLPLPDKKPTTAVVKRDKTTGLDRNDRQKCSRLQRTLIRKGSIKGNPDSGISSKVMGIMNSFINDIFERIAGESSRLAHYNKRSSISSREIQTATRLLLPGELTDYKYTGSKYTGSKYTGSKYTGSK</sequence>
<evidence type="ECO:0000313" key="4">
    <source>
        <dbReference type="Proteomes" id="UP000472262"/>
    </source>
</evidence>
<dbReference type="GO" id="GO:0030527">
    <property type="term" value="F:structural constituent of chromatin"/>
    <property type="evidence" value="ECO:0007669"/>
    <property type="project" value="InterPro"/>
</dbReference>
<dbReference type="SMART" id="SM00427">
    <property type="entry name" value="H2B"/>
    <property type="match status" value="1"/>
</dbReference>
<dbReference type="GO" id="GO:0003677">
    <property type="term" value="F:DNA binding"/>
    <property type="evidence" value="ECO:0007669"/>
    <property type="project" value="InterPro"/>
</dbReference>
<organism evidence="3 4">
    <name type="scientific">Sinocyclocheilus grahami</name>
    <name type="common">Dianchi golden-line fish</name>
    <name type="synonym">Barbus grahami</name>
    <dbReference type="NCBI Taxonomy" id="75366"/>
    <lineage>
        <taxon>Eukaryota</taxon>
        <taxon>Metazoa</taxon>
        <taxon>Chordata</taxon>
        <taxon>Craniata</taxon>
        <taxon>Vertebrata</taxon>
        <taxon>Euteleostomi</taxon>
        <taxon>Actinopterygii</taxon>
        <taxon>Neopterygii</taxon>
        <taxon>Teleostei</taxon>
        <taxon>Ostariophysi</taxon>
        <taxon>Cypriniformes</taxon>
        <taxon>Cyprinidae</taxon>
        <taxon>Cyprininae</taxon>
        <taxon>Sinocyclocheilus</taxon>
    </lineage>
</organism>
<dbReference type="PRINTS" id="PR00621">
    <property type="entry name" value="HISTONEH2B"/>
</dbReference>
<evidence type="ECO:0000259" key="2">
    <source>
        <dbReference type="Pfam" id="PF00125"/>
    </source>
</evidence>
<dbReference type="InterPro" id="IPR000558">
    <property type="entry name" value="Histone_H2B"/>
</dbReference>
<dbReference type="InParanoid" id="A0A672SLE3"/>
<feature type="domain" description="Core Histone H2A/H2B/H3" evidence="2">
    <location>
        <begin position="42"/>
        <end position="108"/>
    </location>
</feature>
<dbReference type="CDD" id="cd22910">
    <property type="entry name" value="HFD_H2B"/>
    <property type="match status" value="1"/>
</dbReference>